<accession>Q84NN6</accession>
<gene>
    <name evidence="2" type="primary">P0640E12.110</name>
</gene>
<proteinExistence type="predicted"/>
<reference evidence="3" key="1">
    <citation type="journal article" date="2005" name="Nature">
        <title>The map-based sequence of the rice genome.</title>
        <authorList>
            <consortium name="International rice genome sequencing project (IRGSP)"/>
            <person name="Matsumoto T."/>
            <person name="Wu J."/>
            <person name="Kanamori H."/>
            <person name="Katayose Y."/>
            <person name="Fujisawa M."/>
            <person name="Namiki N."/>
            <person name="Mizuno H."/>
            <person name="Yamamoto K."/>
            <person name="Antonio B.A."/>
            <person name="Baba T."/>
            <person name="Sakata K."/>
            <person name="Nagamura Y."/>
            <person name="Aoki H."/>
            <person name="Arikawa K."/>
            <person name="Arita K."/>
            <person name="Bito T."/>
            <person name="Chiden Y."/>
            <person name="Fujitsuka N."/>
            <person name="Fukunaka R."/>
            <person name="Hamada M."/>
            <person name="Harada C."/>
            <person name="Hayashi A."/>
            <person name="Hijishita S."/>
            <person name="Honda M."/>
            <person name="Hosokawa S."/>
            <person name="Ichikawa Y."/>
            <person name="Idonuma A."/>
            <person name="Iijima M."/>
            <person name="Ikeda M."/>
            <person name="Ikeno M."/>
            <person name="Ito K."/>
            <person name="Ito S."/>
            <person name="Ito T."/>
            <person name="Ito Y."/>
            <person name="Ito Y."/>
            <person name="Iwabuchi A."/>
            <person name="Kamiya K."/>
            <person name="Karasawa W."/>
            <person name="Kurita K."/>
            <person name="Katagiri S."/>
            <person name="Kikuta A."/>
            <person name="Kobayashi H."/>
            <person name="Kobayashi N."/>
            <person name="Machita K."/>
            <person name="Maehara T."/>
            <person name="Masukawa M."/>
            <person name="Mizubayashi T."/>
            <person name="Mukai Y."/>
            <person name="Nagasaki H."/>
            <person name="Nagata Y."/>
            <person name="Naito S."/>
            <person name="Nakashima M."/>
            <person name="Nakama Y."/>
            <person name="Nakamichi Y."/>
            <person name="Nakamura M."/>
            <person name="Meguro A."/>
            <person name="Negishi M."/>
            <person name="Ohta I."/>
            <person name="Ohta T."/>
            <person name="Okamoto M."/>
            <person name="Ono N."/>
            <person name="Saji S."/>
            <person name="Sakaguchi M."/>
            <person name="Sakai K."/>
            <person name="Shibata M."/>
            <person name="Shimokawa T."/>
            <person name="Song J."/>
            <person name="Takazaki Y."/>
            <person name="Terasawa K."/>
            <person name="Tsugane M."/>
            <person name="Tsuji K."/>
            <person name="Ueda S."/>
            <person name="Waki K."/>
            <person name="Yamagata H."/>
            <person name="Yamamoto M."/>
            <person name="Yamamoto S."/>
            <person name="Yamane H."/>
            <person name="Yoshiki S."/>
            <person name="Yoshihara R."/>
            <person name="Yukawa K."/>
            <person name="Zhong H."/>
            <person name="Yano M."/>
            <person name="Yuan Q."/>
            <person name="Ouyang S."/>
            <person name="Liu J."/>
            <person name="Jones K.M."/>
            <person name="Gansberger K."/>
            <person name="Moffat K."/>
            <person name="Hill J."/>
            <person name="Bera J."/>
            <person name="Fadrosh D."/>
            <person name="Jin S."/>
            <person name="Johri S."/>
            <person name="Kim M."/>
            <person name="Overton L."/>
            <person name="Reardon M."/>
            <person name="Tsitrin T."/>
            <person name="Vuong H."/>
            <person name="Weaver B."/>
            <person name="Ciecko A."/>
            <person name="Tallon L."/>
            <person name="Jackson J."/>
            <person name="Pai G."/>
            <person name="Aken S.V."/>
            <person name="Utterback T."/>
            <person name="Reidmuller S."/>
            <person name="Feldblyum T."/>
            <person name="Hsiao J."/>
            <person name="Zismann V."/>
            <person name="Iobst S."/>
            <person name="de Vazeille A.R."/>
            <person name="Buell C.R."/>
            <person name="Ying K."/>
            <person name="Li Y."/>
            <person name="Lu T."/>
            <person name="Huang Y."/>
            <person name="Zhao Q."/>
            <person name="Feng Q."/>
            <person name="Zhang L."/>
            <person name="Zhu J."/>
            <person name="Weng Q."/>
            <person name="Mu J."/>
            <person name="Lu Y."/>
            <person name="Fan D."/>
            <person name="Liu Y."/>
            <person name="Guan J."/>
            <person name="Zhang Y."/>
            <person name="Yu S."/>
            <person name="Liu X."/>
            <person name="Zhang Y."/>
            <person name="Hong G."/>
            <person name="Han B."/>
            <person name="Choisne N."/>
            <person name="Demange N."/>
            <person name="Orjeda G."/>
            <person name="Samain S."/>
            <person name="Cattolico L."/>
            <person name="Pelletier E."/>
            <person name="Couloux A."/>
            <person name="Segurens B."/>
            <person name="Wincker P."/>
            <person name="D'Hont A."/>
            <person name="Scarpelli C."/>
            <person name="Weissenbach J."/>
            <person name="Salanoubat M."/>
            <person name="Quetier F."/>
            <person name="Yu Y."/>
            <person name="Kim H.R."/>
            <person name="Rambo T."/>
            <person name="Currie J."/>
            <person name="Collura K."/>
            <person name="Luo M."/>
            <person name="Yang T."/>
            <person name="Ammiraju J.S.S."/>
            <person name="Engler F."/>
            <person name="Soderlund C."/>
            <person name="Wing R.A."/>
            <person name="Palmer L.E."/>
            <person name="de la Bastide M."/>
            <person name="Spiegel L."/>
            <person name="Nascimento L."/>
            <person name="Zutavern T."/>
            <person name="O'Shaughnessy A."/>
            <person name="Dike S."/>
            <person name="Dedhia N."/>
            <person name="Preston R."/>
            <person name="Balija V."/>
            <person name="McCombie W.R."/>
            <person name="Chow T."/>
            <person name="Chen H."/>
            <person name="Chung M."/>
            <person name="Chen C."/>
            <person name="Shaw J."/>
            <person name="Wu H."/>
            <person name="Hsiao K."/>
            <person name="Chao Y."/>
            <person name="Chu M."/>
            <person name="Cheng C."/>
            <person name="Hour A."/>
            <person name="Lee P."/>
            <person name="Lin S."/>
            <person name="Lin Y."/>
            <person name="Liou J."/>
            <person name="Liu S."/>
            <person name="Hsing Y."/>
            <person name="Raghuvanshi S."/>
            <person name="Mohanty A."/>
            <person name="Bharti A.K."/>
            <person name="Gaur A."/>
            <person name="Gupta V."/>
            <person name="Kumar D."/>
            <person name="Ravi V."/>
            <person name="Vij S."/>
            <person name="Kapur A."/>
            <person name="Khurana P."/>
            <person name="Khurana P."/>
            <person name="Khurana J.P."/>
            <person name="Tyagi A.K."/>
            <person name="Gaikwad K."/>
            <person name="Singh A."/>
            <person name="Dalal V."/>
            <person name="Srivastava S."/>
            <person name="Dixit A."/>
            <person name="Pal A.K."/>
            <person name="Ghazi I.A."/>
            <person name="Yadav M."/>
            <person name="Pandit A."/>
            <person name="Bhargava A."/>
            <person name="Sureshbabu K."/>
            <person name="Batra K."/>
            <person name="Sharma T.R."/>
            <person name="Mohapatra T."/>
            <person name="Singh N.K."/>
            <person name="Messing J."/>
            <person name="Nelson A.B."/>
            <person name="Fuks G."/>
            <person name="Kavchok S."/>
            <person name="Keizer G."/>
            <person name="Linton E."/>
            <person name="Llaca V."/>
            <person name="Song R."/>
            <person name="Tanyolac B."/>
            <person name="Young S."/>
            <person name="Ho-Il K."/>
            <person name="Hahn J.H."/>
            <person name="Sangsakoo G."/>
            <person name="Vanavichit A."/>
            <person name="de Mattos Luiz.A.T."/>
            <person name="Zimmer P.D."/>
            <person name="Malone G."/>
            <person name="Dellagostin O."/>
            <person name="de Oliveira A.C."/>
            <person name="Bevan M."/>
            <person name="Bancroft I."/>
            <person name="Minx P."/>
            <person name="Cordum H."/>
            <person name="Wilson R."/>
            <person name="Cheng Z."/>
            <person name="Jin W."/>
            <person name="Jiang J."/>
            <person name="Leong S.A."/>
            <person name="Iwama H."/>
            <person name="Gojobori T."/>
            <person name="Itoh T."/>
            <person name="Niimura Y."/>
            <person name="Fujii Y."/>
            <person name="Habara T."/>
            <person name="Sakai H."/>
            <person name="Sato Y."/>
            <person name="Wilson G."/>
            <person name="Kumar K."/>
            <person name="McCouch S."/>
            <person name="Juretic N."/>
            <person name="Hoen D."/>
            <person name="Wright S."/>
            <person name="Bruskiewich R."/>
            <person name="Bureau T."/>
            <person name="Miyao A."/>
            <person name="Hirochika H."/>
            <person name="Nishikawa T."/>
            <person name="Kadowaki K."/>
            <person name="Sugiura M."/>
            <person name="Burr B."/>
            <person name="Sasaki T."/>
        </authorList>
    </citation>
    <scope>NUCLEOTIDE SEQUENCE [LARGE SCALE GENOMIC DNA]</scope>
    <source>
        <strain evidence="3">cv. Nipponbare</strain>
    </source>
</reference>
<evidence type="ECO:0000256" key="1">
    <source>
        <dbReference type="SAM" id="MobiDB-lite"/>
    </source>
</evidence>
<dbReference type="Proteomes" id="UP000000763">
    <property type="component" value="Chromosome 7"/>
</dbReference>
<evidence type="ECO:0000313" key="3">
    <source>
        <dbReference type="Proteomes" id="UP000000763"/>
    </source>
</evidence>
<protein>
    <submittedName>
        <fullName evidence="2">Uncharacterized protein</fullName>
    </submittedName>
</protein>
<dbReference type="EMBL" id="AP005261">
    <property type="protein sequence ID" value="BAC75579.1"/>
    <property type="molecule type" value="Genomic_DNA"/>
</dbReference>
<organism evidence="2 3">
    <name type="scientific">Oryza sativa subsp. japonica</name>
    <name type="common">Rice</name>
    <dbReference type="NCBI Taxonomy" id="39947"/>
    <lineage>
        <taxon>Eukaryota</taxon>
        <taxon>Viridiplantae</taxon>
        <taxon>Streptophyta</taxon>
        <taxon>Embryophyta</taxon>
        <taxon>Tracheophyta</taxon>
        <taxon>Spermatophyta</taxon>
        <taxon>Magnoliopsida</taxon>
        <taxon>Liliopsida</taxon>
        <taxon>Poales</taxon>
        <taxon>Poaceae</taxon>
        <taxon>BOP clade</taxon>
        <taxon>Oryzoideae</taxon>
        <taxon>Oryzeae</taxon>
        <taxon>Oryzinae</taxon>
        <taxon>Oryza</taxon>
        <taxon>Oryza sativa</taxon>
    </lineage>
</organism>
<name>Q84NN6_ORYSJ</name>
<sequence length="94" mass="9635">MAEAGDGVCERKHGGRARASGSAVETVVVRLSGGEHRCVSRGLAGEWLPGESPVLGSFEPPTDGGGSFPSLLSLETSFRHPLAETTQTIGASTL</sequence>
<reference evidence="3" key="2">
    <citation type="journal article" date="2008" name="Nucleic Acids Res.">
        <title>The rice annotation project database (RAP-DB): 2008 update.</title>
        <authorList>
            <consortium name="The rice annotation project (RAP)"/>
        </authorList>
    </citation>
    <scope>GENOME REANNOTATION</scope>
    <source>
        <strain evidence="3">cv. Nipponbare</strain>
    </source>
</reference>
<dbReference type="AlphaFoldDB" id="Q84NN6"/>
<feature type="region of interest" description="Disordered" evidence="1">
    <location>
        <begin position="1"/>
        <end position="22"/>
    </location>
</feature>
<evidence type="ECO:0000313" key="2">
    <source>
        <dbReference type="EMBL" id="BAC75579.1"/>
    </source>
</evidence>
<feature type="region of interest" description="Disordered" evidence="1">
    <location>
        <begin position="50"/>
        <end position="69"/>
    </location>
</feature>